<protein>
    <submittedName>
        <fullName evidence="2">Helix-turn-helix domain-containing protein</fullName>
    </submittedName>
</protein>
<evidence type="ECO:0000313" key="2">
    <source>
        <dbReference type="EMBL" id="MFL7902584.1"/>
    </source>
</evidence>
<dbReference type="Pfam" id="PF01381">
    <property type="entry name" value="HTH_3"/>
    <property type="match status" value="1"/>
</dbReference>
<dbReference type="RefSeq" id="WP_407824489.1">
    <property type="nucleotide sequence ID" value="NZ_JBJLSN010000020.1"/>
</dbReference>
<feature type="domain" description="HTH cro/C1-type" evidence="1">
    <location>
        <begin position="8"/>
        <end position="61"/>
    </location>
</feature>
<dbReference type="CDD" id="cd00093">
    <property type="entry name" value="HTH_XRE"/>
    <property type="match status" value="1"/>
</dbReference>
<dbReference type="InterPro" id="IPR010982">
    <property type="entry name" value="Lambda_DNA-bd_dom_sf"/>
</dbReference>
<gene>
    <name evidence="2" type="ORF">ACJ41P_15740</name>
</gene>
<evidence type="ECO:0000259" key="1">
    <source>
        <dbReference type="PROSITE" id="PS50943"/>
    </source>
</evidence>
<organism evidence="2 3">
    <name type="scientific">Azospirillum argentinense</name>
    <dbReference type="NCBI Taxonomy" id="2970906"/>
    <lineage>
        <taxon>Bacteria</taxon>
        <taxon>Pseudomonadati</taxon>
        <taxon>Pseudomonadota</taxon>
        <taxon>Alphaproteobacteria</taxon>
        <taxon>Rhodospirillales</taxon>
        <taxon>Azospirillaceae</taxon>
        <taxon>Azospirillum</taxon>
    </lineage>
</organism>
<dbReference type="SUPFAM" id="SSF47413">
    <property type="entry name" value="lambda repressor-like DNA-binding domains"/>
    <property type="match status" value="1"/>
</dbReference>
<keyword evidence="3" id="KW-1185">Reference proteome</keyword>
<reference evidence="2 3" key="1">
    <citation type="submission" date="2024-11" db="EMBL/GenBank/DDBJ databases">
        <title>Draft genome sequences of two bacteria associated to sugarcane roots in Colombia.</title>
        <authorList>
            <person name="Pardo-Diaz S."/>
            <person name="Masmela-Mendoza J."/>
            <person name="Delgadillo-Duran P."/>
            <person name="Bautista E.J."/>
            <person name="Rojas-Tapias D.F."/>
        </authorList>
    </citation>
    <scope>NUCLEOTIDE SEQUENCE [LARGE SCALE GENOMIC DNA]</scope>
    <source>
        <strain evidence="2 3">Ap18</strain>
    </source>
</reference>
<dbReference type="PROSITE" id="PS50943">
    <property type="entry name" value="HTH_CROC1"/>
    <property type="match status" value="1"/>
</dbReference>
<evidence type="ECO:0000313" key="3">
    <source>
        <dbReference type="Proteomes" id="UP001628281"/>
    </source>
</evidence>
<comment type="caution">
    <text evidence="2">The sequence shown here is derived from an EMBL/GenBank/DDBJ whole genome shotgun (WGS) entry which is preliminary data.</text>
</comment>
<name>A0ABW8V8Y6_9PROT</name>
<sequence>MLTPEQSRAARGLLDWSQQRLADAAQVGLSTVRDFEKGRRTPIPANLTAIRAAIEAAGVDLLPAGSYQGNGGPGARLRVDYVEESMSSAEGKMQFG</sequence>
<dbReference type="Proteomes" id="UP001628281">
    <property type="component" value="Unassembled WGS sequence"/>
</dbReference>
<dbReference type="EMBL" id="JBJLSN010000020">
    <property type="protein sequence ID" value="MFL7902584.1"/>
    <property type="molecule type" value="Genomic_DNA"/>
</dbReference>
<accession>A0ABW8V8Y6</accession>
<dbReference type="InterPro" id="IPR001387">
    <property type="entry name" value="Cro/C1-type_HTH"/>
</dbReference>
<proteinExistence type="predicted"/>
<dbReference type="Gene3D" id="1.10.260.40">
    <property type="entry name" value="lambda repressor-like DNA-binding domains"/>
    <property type="match status" value="1"/>
</dbReference>